<dbReference type="PRINTS" id="PR00943">
    <property type="entry name" value="CUATPASE"/>
</dbReference>
<keyword evidence="6" id="KW-0597">Phosphoprotein</keyword>
<evidence type="ECO:0000256" key="12">
    <source>
        <dbReference type="ARBA" id="ARBA00022989"/>
    </source>
</evidence>
<dbReference type="Pfam" id="PF00403">
    <property type="entry name" value="HMA"/>
    <property type="match status" value="1"/>
</dbReference>
<dbReference type="InterPro" id="IPR023298">
    <property type="entry name" value="ATPase_P-typ_TM_dom_sf"/>
</dbReference>
<dbReference type="InterPro" id="IPR036163">
    <property type="entry name" value="HMA_dom_sf"/>
</dbReference>
<keyword evidence="11" id="KW-1278">Translocase</keyword>
<dbReference type="InterPro" id="IPR006121">
    <property type="entry name" value="HMA_dom"/>
</dbReference>
<keyword evidence="5 17" id="KW-1003">Cell membrane</keyword>
<evidence type="ECO:0000256" key="11">
    <source>
        <dbReference type="ARBA" id="ARBA00022967"/>
    </source>
</evidence>
<dbReference type="InterPro" id="IPR023299">
    <property type="entry name" value="ATPase_P-typ_cyto_dom_N"/>
</dbReference>
<keyword evidence="13" id="KW-0406">Ion transport</keyword>
<feature type="transmembrane region" description="Helical" evidence="17">
    <location>
        <begin position="113"/>
        <end position="130"/>
    </location>
</feature>
<dbReference type="PRINTS" id="PR00119">
    <property type="entry name" value="CATATPASE"/>
</dbReference>
<dbReference type="InterPro" id="IPR018303">
    <property type="entry name" value="ATPase_P-typ_P_site"/>
</dbReference>
<evidence type="ECO:0000259" key="18">
    <source>
        <dbReference type="PROSITE" id="PS50846"/>
    </source>
</evidence>
<evidence type="ECO:0000256" key="16">
    <source>
        <dbReference type="ARBA" id="ARBA00040690"/>
    </source>
</evidence>
<accession>A0ABV7ZHN4</accession>
<evidence type="ECO:0000256" key="8">
    <source>
        <dbReference type="ARBA" id="ARBA00022723"/>
    </source>
</evidence>
<dbReference type="InterPro" id="IPR036412">
    <property type="entry name" value="HAD-like_sf"/>
</dbReference>
<evidence type="ECO:0000256" key="6">
    <source>
        <dbReference type="ARBA" id="ARBA00022553"/>
    </source>
</evidence>
<gene>
    <name evidence="19" type="ORF">ACFOPX_05980</name>
</gene>
<feature type="transmembrane region" description="Helical" evidence="17">
    <location>
        <begin position="151"/>
        <end position="171"/>
    </location>
</feature>
<dbReference type="PROSITE" id="PS01047">
    <property type="entry name" value="HMA_1"/>
    <property type="match status" value="1"/>
</dbReference>
<name>A0ABV7ZHN4_9HELI</name>
<dbReference type="InterPro" id="IPR027256">
    <property type="entry name" value="P-typ_ATPase_IB"/>
</dbReference>
<dbReference type="InterPro" id="IPR017969">
    <property type="entry name" value="Heavy-metal-associated_CS"/>
</dbReference>
<evidence type="ECO:0000256" key="4">
    <source>
        <dbReference type="ARBA" id="ARBA00022448"/>
    </source>
</evidence>
<feature type="transmembrane region" description="Helical" evidence="17">
    <location>
        <begin position="689"/>
        <end position="709"/>
    </location>
</feature>
<feature type="domain" description="HMA" evidence="18">
    <location>
        <begin position="2"/>
        <end position="68"/>
    </location>
</feature>
<keyword evidence="14 17" id="KW-0472">Membrane</keyword>
<dbReference type="InterPro" id="IPR008250">
    <property type="entry name" value="ATPase_P-typ_transduc_dom_A_sf"/>
</dbReference>
<evidence type="ECO:0000256" key="10">
    <source>
        <dbReference type="ARBA" id="ARBA00022840"/>
    </source>
</evidence>
<evidence type="ECO:0000256" key="9">
    <source>
        <dbReference type="ARBA" id="ARBA00022741"/>
    </source>
</evidence>
<dbReference type="PANTHER" id="PTHR43520">
    <property type="entry name" value="ATP7, ISOFORM B"/>
    <property type="match status" value="1"/>
</dbReference>
<keyword evidence="8 17" id="KW-0479">Metal-binding</keyword>
<keyword evidence="10 17" id="KW-0067">ATP-binding</keyword>
<dbReference type="SUPFAM" id="SSF81665">
    <property type="entry name" value="Calcium ATPase, transmembrane domain M"/>
    <property type="match status" value="1"/>
</dbReference>
<dbReference type="Gene3D" id="2.70.150.10">
    <property type="entry name" value="Calcium-transporting ATPase, cytoplasmic transduction domain A"/>
    <property type="match status" value="1"/>
</dbReference>
<comment type="caution">
    <text evidence="19">The sequence shown here is derived from an EMBL/GenBank/DDBJ whole genome shotgun (WGS) entry which is preliminary data.</text>
</comment>
<dbReference type="NCBIfam" id="TIGR01494">
    <property type="entry name" value="ATPase_P-type"/>
    <property type="match status" value="2"/>
</dbReference>
<protein>
    <recommendedName>
        <fullName evidence="16">Copper-transporting ATPase</fullName>
    </recommendedName>
</protein>
<comment type="subcellular location">
    <subcellularLocation>
        <location evidence="2 17">Cell membrane</location>
    </subcellularLocation>
    <subcellularLocation>
        <location evidence="1">Endomembrane system</location>
        <topology evidence="1">Multi-pass membrane protein</topology>
    </subcellularLocation>
</comment>
<comment type="function">
    <text evidence="15">Probably involved in copper export.</text>
</comment>
<evidence type="ECO:0000256" key="15">
    <source>
        <dbReference type="ARBA" id="ARBA00037143"/>
    </source>
</evidence>
<dbReference type="Proteomes" id="UP001595783">
    <property type="component" value="Unassembled WGS sequence"/>
</dbReference>
<dbReference type="NCBIfam" id="TIGR01511">
    <property type="entry name" value="ATPase-IB1_Cu"/>
    <property type="match status" value="1"/>
</dbReference>
<dbReference type="PROSITE" id="PS00154">
    <property type="entry name" value="ATPASE_E1_E2"/>
    <property type="match status" value="1"/>
</dbReference>
<dbReference type="PANTHER" id="PTHR43520:SF8">
    <property type="entry name" value="P-TYPE CU(+) TRANSPORTER"/>
    <property type="match status" value="1"/>
</dbReference>
<keyword evidence="9 17" id="KW-0547">Nucleotide-binding</keyword>
<dbReference type="InterPro" id="IPR059000">
    <property type="entry name" value="ATPase_P-type_domA"/>
</dbReference>
<dbReference type="Gene3D" id="3.40.50.1000">
    <property type="entry name" value="HAD superfamily/HAD-like"/>
    <property type="match status" value="1"/>
</dbReference>
<evidence type="ECO:0000256" key="17">
    <source>
        <dbReference type="RuleBase" id="RU362081"/>
    </source>
</evidence>
<evidence type="ECO:0000256" key="14">
    <source>
        <dbReference type="ARBA" id="ARBA00023136"/>
    </source>
</evidence>
<sequence>MQQVRFYIEGMTCSACSSGIERALERKSFIQEVRVDLLSKSAVVVYDGAHANLEDIFKIITKLGYTPKESLPPPQAKKSHLWVAILATLGVLYLSMVAMHLPMLLPDILRNSFVSGLLQALLSLFVMRVGKDFYSRGFKALWERQPNMDSLIALGTSSAFLYSLFLLGKAFQGAHTGYYFESACVILVFVMVGKRLEEGSKDKALQAMEGLLSKQPQSALRIEGGEVIEVLIEHVQVNDVLQILPGSVIPVDGVVVEGEGEVDESMLTGESVPIYKASGAHVFSGTLNTTSTFCIRAIHTSTQSALQKIIQQVRNAQGSKAQIARLADKVARIFVPAVITIASLAFVAWLVLGDFARALEVFIAVLVISCPCALGLATPMSLLVAHKEASHLGLFFKDAQALEKARLVSYVVFDKTGTITQGKPQVQQVVAIPEISATEVLVLGASVEALSEHVLAQGIVAYAKDQGVALKEATEGRAVLGKGMRACVEGAIIKVGNLEFFNAPNPFAQSVPGTWVFVGIEGQTDHILGALILQDSLKVHAKENLARLKALGLKSMLLSGDAQENVQTLAQELKLDACIGQASPESKLAKIEEIKAQGEIVMMVGDGLNDAPCLARSDVAVVMASGSDASLEVADVVSFNNEIAAVENAIRLSQATIGNIKQNLFWAFSYNTIAIPLACGVAFKAGIMLSPMLASLAMSLSSLSVVLNAQRLKGIHLKIKASYES</sequence>
<keyword evidence="7 17" id="KW-0812">Transmembrane</keyword>
<dbReference type="InterPro" id="IPR001757">
    <property type="entry name" value="P_typ_ATPase"/>
</dbReference>
<organism evidence="19 20">
    <name type="scientific">Helicobacter baculiformis</name>
    <dbReference type="NCBI Taxonomy" id="427351"/>
    <lineage>
        <taxon>Bacteria</taxon>
        <taxon>Pseudomonadati</taxon>
        <taxon>Campylobacterota</taxon>
        <taxon>Epsilonproteobacteria</taxon>
        <taxon>Campylobacterales</taxon>
        <taxon>Helicobacteraceae</taxon>
        <taxon>Helicobacter</taxon>
    </lineage>
</organism>
<dbReference type="Pfam" id="PF00122">
    <property type="entry name" value="E1-E2_ATPase"/>
    <property type="match status" value="1"/>
</dbReference>
<feature type="transmembrane region" description="Helical" evidence="17">
    <location>
        <begin position="177"/>
        <end position="193"/>
    </location>
</feature>
<dbReference type="EMBL" id="JBHRZO010000037">
    <property type="protein sequence ID" value="MFC3848073.1"/>
    <property type="molecule type" value="Genomic_DNA"/>
</dbReference>
<dbReference type="RefSeq" id="WP_104752342.1">
    <property type="nucleotide sequence ID" value="NZ_FZMF01000022.1"/>
</dbReference>
<comment type="similarity">
    <text evidence="3 17">Belongs to the cation transport ATPase (P-type) (TC 3.A.3) family. Type IB subfamily.</text>
</comment>
<dbReference type="Pfam" id="PF00702">
    <property type="entry name" value="Hydrolase"/>
    <property type="match status" value="1"/>
</dbReference>
<dbReference type="SUPFAM" id="SSF55008">
    <property type="entry name" value="HMA, heavy metal-associated domain"/>
    <property type="match status" value="1"/>
</dbReference>
<dbReference type="Gene3D" id="3.30.70.100">
    <property type="match status" value="1"/>
</dbReference>
<dbReference type="Gene3D" id="3.40.1110.10">
    <property type="entry name" value="Calcium-transporting ATPase, cytoplasmic domain N"/>
    <property type="match status" value="1"/>
</dbReference>
<dbReference type="PROSITE" id="PS50846">
    <property type="entry name" value="HMA_2"/>
    <property type="match status" value="1"/>
</dbReference>
<dbReference type="SUPFAM" id="SSF81653">
    <property type="entry name" value="Calcium ATPase, transduction domain A"/>
    <property type="match status" value="1"/>
</dbReference>
<feature type="transmembrane region" description="Helical" evidence="17">
    <location>
        <begin position="81"/>
        <end position="101"/>
    </location>
</feature>
<evidence type="ECO:0000256" key="1">
    <source>
        <dbReference type="ARBA" id="ARBA00004127"/>
    </source>
</evidence>
<keyword evidence="12 17" id="KW-1133">Transmembrane helix</keyword>
<reference evidence="20" key="1">
    <citation type="journal article" date="2019" name="Int. J. Syst. Evol. Microbiol.">
        <title>The Global Catalogue of Microorganisms (GCM) 10K type strain sequencing project: providing services to taxonomists for standard genome sequencing and annotation.</title>
        <authorList>
            <consortium name="The Broad Institute Genomics Platform"/>
            <consortium name="The Broad Institute Genome Sequencing Center for Infectious Disease"/>
            <person name="Wu L."/>
            <person name="Ma J."/>
        </authorList>
    </citation>
    <scope>NUCLEOTIDE SEQUENCE [LARGE SCALE GENOMIC DNA]</scope>
    <source>
        <strain evidence="20">CCUG 53816</strain>
    </source>
</reference>
<evidence type="ECO:0000256" key="7">
    <source>
        <dbReference type="ARBA" id="ARBA00022692"/>
    </source>
</evidence>
<keyword evidence="20" id="KW-1185">Reference proteome</keyword>
<dbReference type="InterPro" id="IPR023214">
    <property type="entry name" value="HAD_sf"/>
</dbReference>
<dbReference type="SUPFAM" id="SSF56784">
    <property type="entry name" value="HAD-like"/>
    <property type="match status" value="1"/>
</dbReference>
<feature type="transmembrane region" description="Helical" evidence="17">
    <location>
        <begin position="358"/>
        <end position="377"/>
    </location>
</feature>
<evidence type="ECO:0000313" key="20">
    <source>
        <dbReference type="Proteomes" id="UP001595783"/>
    </source>
</evidence>
<feature type="transmembrane region" description="Helical" evidence="17">
    <location>
        <begin position="664"/>
        <end position="683"/>
    </location>
</feature>
<feature type="transmembrane region" description="Helical" evidence="17">
    <location>
        <begin position="330"/>
        <end position="352"/>
    </location>
</feature>
<evidence type="ECO:0000256" key="2">
    <source>
        <dbReference type="ARBA" id="ARBA00004236"/>
    </source>
</evidence>
<proteinExistence type="inferred from homology"/>
<evidence type="ECO:0000256" key="13">
    <source>
        <dbReference type="ARBA" id="ARBA00023065"/>
    </source>
</evidence>
<evidence type="ECO:0000256" key="3">
    <source>
        <dbReference type="ARBA" id="ARBA00006024"/>
    </source>
</evidence>
<evidence type="ECO:0000256" key="5">
    <source>
        <dbReference type="ARBA" id="ARBA00022475"/>
    </source>
</evidence>
<keyword evidence="4" id="KW-0813">Transport</keyword>
<dbReference type="NCBIfam" id="TIGR01525">
    <property type="entry name" value="ATPase-IB_hvy"/>
    <property type="match status" value="1"/>
</dbReference>
<dbReference type="CDD" id="cd00371">
    <property type="entry name" value="HMA"/>
    <property type="match status" value="1"/>
</dbReference>
<evidence type="ECO:0000313" key="19">
    <source>
        <dbReference type="EMBL" id="MFC3848073.1"/>
    </source>
</evidence>